<reference evidence="2 3" key="1">
    <citation type="submission" date="2017-01" db="EMBL/GenBank/DDBJ databases">
        <authorList>
            <person name="Mah S.A."/>
            <person name="Swanson W.J."/>
            <person name="Moy G.W."/>
            <person name="Vacquier V.D."/>
        </authorList>
    </citation>
    <scope>NUCLEOTIDE SEQUENCE [LARGE SCALE GENOMIC DNA]</scope>
    <source>
        <strain evidence="2 3">DSM 26375</strain>
    </source>
</reference>
<sequence>MGVYNEFYAFKDNYNIGTDLISSIGRRYRRITARLNKDFWDTDSETAHSLYVGSYGRDTAAKGISDLDVGFRLPYDLYAKFDAYQVNGQSALLQSVRASLQKTYPTSNIGGDGQVVVIKFDDGVTFEILPYFDNKGGTWTYPDSNGGGSWKTCNPKAEIEAVHNRNLLVNRNLKPLCRMMRVWKDHNDVPMTGALIDTLAYQFIDTWSHKAQSYGYHDFMARDFLKYLYEQNESQQFWLMPGSGSRAYRTGVFWRKALTDYNIAVEACLLQTDSVAIERRAKWRSVFGPTFPV</sequence>
<dbReference type="GO" id="GO:0016779">
    <property type="term" value="F:nucleotidyltransferase activity"/>
    <property type="evidence" value="ECO:0007669"/>
    <property type="project" value="InterPro"/>
</dbReference>
<dbReference type="RefSeq" id="WP_076534697.1">
    <property type="nucleotide sequence ID" value="NZ_BMEH01000028.1"/>
</dbReference>
<name>A0A1N7QSY1_9RHOB</name>
<evidence type="ECO:0000256" key="1">
    <source>
        <dbReference type="ARBA" id="ARBA00023118"/>
    </source>
</evidence>
<dbReference type="SUPFAM" id="SSF81301">
    <property type="entry name" value="Nucleotidyltransferase"/>
    <property type="match status" value="1"/>
</dbReference>
<dbReference type="EMBL" id="FTOT01000029">
    <property type="protein sequence ID" value="SIT25908.1"/>
    <property type="molecule type" value="Genomic_DNA"/>
</dbReference>
<evidence type="ECO:0008006" key="4">
    <source>
        <dbReference type="Google" id="ProtNLM"/>
    </source>
</evidence>
<dbReference type="CDD" id="cd05400">
    <property type="entry name" value="NT_2-5OAS_ClassI-CCAase"/>
    <property type="match status" value="1"/>
</dbReference>
<keyword evidence="1" id="KW-0051">Antiviral defense</keyword>
<gene>
    <name evidence="2" type="ORF">SAMN05421774_1292</name>
</gene>
<evidence type="ECO:0000313" key="3">
    <source>
        <dbReference type="Proteomes" id="UP000186141"/>
    </source>
</evidence>
<dbReference type="OrthoDB" id="2082416at2"/>
<dbReference type="AlphaFoldDB" id="A0A1N7QSY1"/>
<organism evidence="2 3">
    <name type="scientific">Gemmobacter megaterium</name>
    <dbReference type="NCBI Taxonomy" id="1086013"/>
    <lineage>
        <taxon>Bacteria</taxon>
        <taxon>Pseudomonadati</taxon>
        <taxon>Pseudomonadota</taxon>
        <taxon>Alphaproteobacteria</taxon>
        <taxon>Rhodobacterales</taxon>
        <taxon>Paracoccaceae</taxon>
        <taxon>Gemmobacter</taxon>
    </lineage>
</organism>
<dbReference type="GO" id="GO:0051607">
    <property type="term" value="P:defense response to virus"/>
    <property type="evidence" value="ECO:0007669"/>
    <property type="project" value="UniProtKB-KW"/>
</dbReference>
<proteinExistence type="predicted"/>
<dbReference type="Pfam" id="PF18144">
    <property type="entry name" value="SMODS"/>
    <property type="match status" value="1"/>
</dbReference>
<accession>A0A1N7QSY1</accession>
<dbReference type="InterPro" id="IPR043519">
    <property type="entry name" value="NT_sf"/>
</dbReference>
<dbReference type="Proteomes" id="UP000186141">
    <property type="component" value="Unassembled WGS sequence"/>
</dbReference>
<dbReference type="InterPro" id="IPR006116">
    <property type="entry name" value="NT_2-5OAS_ClassI-CCAase"/>
</dbReference>
<protein>
    <recommendedName>
        <fullName evidence="4">Nucleotidyltransferase</fullName>
    </recommendedName>
</protein>
<keyword evidence="3" id="KW-1185">Reference proteome</keyword>
<evidence type="ECO:0000313" key="2">
    <source>
        <dbReference type="EMBL" id="SIT25908.1"/>
    </source>
</evidence>
<dbReference type="STRING" id="1086013.SAMN05421774_1292"/>